<dbReference type="InterPro" id="IPR001469">
    <property type="entry name" value="ATP_synth_F1_dsu/esu"/>
</dbReference>
<dbReference type="PANTHER" id="PTHR13822">
    <property type="entry name" value="ATP SYNTHASE DELTA/EPSILON CHAIN"/>
    <property type="match status" value="1"/>
</dbReference>
<evidence type="ECO:0000259" key="10">
    <source>
        <dbReference type="Pfam" id="PF02823"/>
    </source>
</evidence>
<evidence type="ECO:0000256" key="6">
    <source>
        <dbReference type="ARBA" id="ARBA00023136"/>
    </source>
</evidence>
<feature type="domain" description="ATP synthase F1 complex delta/epsilon subunit N-terminal" evidence="10">
    <location>
        <begin position="1"/>
        <end position="78"/>
    </location>
</feature>
<comment type="subcellular location">
    <subcellularLocation>
        <location evidence="2">Endomembrane system</location>
        <topology evidence="2">Peripheral membrane protein</topology>
    </subcellularLocation>
</comment>
<dbReference type="PANTHER" id="PTHR13822:SF10">
    <property type="entry name" value="ATP SYNTHASE EPSILON CHAIN, CHLOROPLASTIC"/>
    <property type="match status" value="1"/>
</dbReference>
<evidence type="ECO:0000256" key="9">
    <source>
        <dbReference type="RuleBase" id="RU003656"/>
    </source>
</evidence>
<dbReference type="OrthoDB" id="5294255at2"/>
<evidence type="ECO:0000256" key="8">
    <source>
        <dbReference type="ARBA" id="ARBA00023310"/>
    </source>
</evidence>
<dbReference type="Gene3D" id="2.60.15.10">
    <property type="entry name" value="F0F1 ATP synthase delta/epsilon subunit, N-terminal"/>
    <property type="match status" value="1"/>
</dbReference>
<protein>
    <submittedName>
        <fullName evidence="11">F-type H+-transporting ATPase epsilon subunit AtpC</fullName>
    </submittedName>
</protein>
<comment type="caution">
    <text evidence="11">The sequence shown here is derived from an EMBL/GenBank/DDBJ whole genome shotgun (WGS) entry which is preliminary data.</text>
</comment>
<gene>
    <name evidence="11" type="primary">atpC</name>
    <name evidence="11" type="ORF">HLUCCX10_00135</name>
</gene>
<evidence type="ECO:0000256" key="2">
    <source>
        <dbReference type="ARBA" id="ARBA00004184"/>
    </source>
</evidence>
<keyword evidence="6" id="KW-0472">Membrane</keyword>
<dbReference type="PATRIC" id="fig|1305737.6.peg.467"/>
<evidence type="ECO:0000256" key="7">
    <source>
        <dbReference type="ARBA" id="ARBA00023196"/>
    </source>
</evidence>
<dbReference type="SUPFAM" id="SSF51344">
    <property type="entry name" value="Epsilon subunit of F1F0-ATP synthase N-terminal domain"/>
    <property type="match status" value="1"/>
</dbReference>
<dbReference type="AlphaFoldDB" id="A0A0P7XS69"/>
<evidence type="ECO:0000256" key="4">
    <source>
        <dbReference type="ARBA" id="ARBA00022448"/>
    </source>
</evidence>
<keyword evidence="8 9" id="KW-0066">ATP synthesis</keyword>
<reference evidence="11 12" key="1">
    <citation type="submission" date="2015-09" db="EMBL/GenBank/DDBJ databases">
        <title>Identification and resolution of microdiversity through metagenomic sequencing of parallel consortia.</title>
        <authorList>
            <person name="Nelson W.C."/>
            <person name="Romine M.F."/>
            <person name="Lindemann S.R."/>
        </authorList>
    </citation>
    <scope>NUCLEOTIDE SEQUENCE [LARGE SCALE GENOMIC DNA]</scope>
    <source>
        <strain evidence="11">HL-49</strain>
    </source>
</reference>
<comment type="subunit">
    <text evidence="9">F-type ATPases have 2 components, CF(1) - the catalytic core - and CF(0) - the membrane proton channel. CF(1) has five subunits: alpha(3), beta(3), gamma(1), delta(1), epsilon(1). CF(0) has three main subunits: a, b and c.</text>
</comment>
<keyword evidence="4 9" id="KW-0813">Transport</keyword>
<evidence type="ECO:0000256" key="3">
    <source>
        <dbReference type="ARBA" id="ARBA00005712"/>
    </source>
</evidence>
<dbReference type="InterPro" id="IPR020546">
    <property type="entry name" value="ATP_synth_F1_dsu/esu_N"/>
</dbReference>
<sequence>MQLEIVTPDKKVFEGEVSEASFPGASGAFQVLNSHAPIVSALAKGTVSFTTSEGKQSMIVDGGVVEVKNNVIVVLAEKVIG</sequence>
<evidence type="ECO:0000256" key="5">
    <source>
        <dbReference type="ARBA" id="ARBA00023065"/>
    </source>
</evidence>
<dbReference type="Pfam" id="PF02823">
    <property type="entry name" value="ATP-synt_DE_N"/>
    <property type="match status" value="1"/>
</dbReference>
<proteinExistence type="inferred from homology"/>
<keyword evidence="7 9" id="KW-0139">CF(1)</keyword>
<keyword evidence="5 9" id="KW-0406">Ion transport</keyword>
<dbReference type="InterPro" id="IPR036771">
    <property type="entry name" value="ATPsynth_dsu/esu_N"/>
</dbReference>
<dbReference type="eggNOG" id="COG0355">
    <property type="taxonomic scope" value="Bacteria"/>
</dbReference>
<evidence type="ECO:0000256" key="1">
    <source>
        <dbReference type="ARBA" id="ARBA00003543"/>
    </source>
</evidence>
<evidence type="ECO:0000313" key="12">
    <source>
        <dbReference type="Proteomes" id="UP000050421"/>
    </source>
</evidence>
<dbReference type="EMBL" id="LJXT01000001">
    <property type="protein sequence ID" value="KPQ20157.1"/>
    <property type="molecule type" value="Genomic_DNA"/>
</dbReference>
<name>A0A0P7XS69_9BACT</name>
<organism evidence="11 12">
    <name type="scientific">Algoriphagus marincola HL-49</name>
    <dbReference type="NCBI Taxonomy" id="1305737"/>
    <lineage>
        <taxon>Bacteria</taxon>
        <taxon>Pseudomonadati</taxon>
        <taxon>Bacteroidota</taxon>
        <taxon>Cytophagia</taxon>
        <taxon>Cytophagales</taxon>
        <taxon>Cyclobacteriaceae</taxon>
        <taxon>Algoriphagus</taxon>
    </lineage>
</organism>
<dbReference type="NCBIfam" id="TIGR01216">
    <property type="entry name" value="ATP_synt_epsi"/>
    <property type="match status" value="1"/>
</dbReference>
<comment type="function">
    <text evidence="1">Produces ATP from ADP in the presence of a proton gradient across the membrane.</text>
</comment>
<accession>A0A0P7XS69</accession>
<dbReference type="GO" id="GO:0012505">
    <property type="term" value="C:endomembrane system"/>
    <property type="evidence" value="ECO:0007669"/>
    <property type="project" value="UniProtKB-SubCell"/>
</dbReference>
<comment type="similarity">
    <text evidence="3 9">Belongs to the ATPase epsilon chain family.</text>
</comment>
<dbReference type="Proteomes" id="UP000050421">
    <property type="component" value="Unassembled WGS sequence"/>
</dbReference>
<dbReference type="STRING" id="1305737.GCA_000526355_03402"/>
<dbReference type="CDD" id="cd12152">
    <property type="entry name" value="F1-ATPase_delta"/>
    <property type="match status" value="1"/>
</dbReference>
<evidence type="ECO:0000313" key="11">
    <source>
        <dbReference type="EMBL" id="KPQ20157.1"/>
    </source>
</evidence>
<dbReference type="GO" id="GO:0045259">
    <property type="term" value="C:proton-transporting ATP synthase complex"/>
    <property type="evidence" value="ECO:0007669"/>
    <property type="project" value="UniProtKB-KW"/>
</dbReference>
<dbReference type="GO" id="GO:0046933">
    <property type="term" value="F:proton-transporting ATP synthase activity, rotational mechanism"/>
    <property type="evidence" value="ECO:0007669"/>
    <property type="project" value="InterPro"/>
</dbReference>